<name>A0ACC2TW46_9FUNG</name>
<gene>
    <name evidence="1" type="ORF">DSO57_1002464</name>
</gene>
<protein>
    <submittedName>
        <fullName evidence="1">Uncharacterized protein</fullName>
    </submittedName>
</protein>
<accession>A0ACC2TW46</accession>
<comment type="caution">
    <text evidence="1">The sequence shown here is derived from an EMBL/GenBank/DDBJ whole genome shotgun (WGS) entry which is preliminary data.</text>
</comment>
<dbReference type="Proteomes" id="UP001165960">
    <property type="component" value="Unassembled WGS sequence"/>
</dbReference>
<sequence length="165" mass="19496">MYQNNIGARQHNARDSTPPSIEETRWKGYYPLEECIRMYCPEEEMEKEMRSKKRKEADANGGCKEYIALGVNLLNRESLEVHEIEDRIKKRKKQHTKVERRRRELINTYIETLSKLLPPTLIDHKNTNARGLVLQQTVQYIKALTKENTRLREALTINPNKLFLS</sequence>
<organism evidence="1 2">
    <name type="scientific">Entomophthora muscae</name>
    <dbReference type="NCBI Taxonomy" id="34485"/>
    <lineage>
        <taxon>Eukaryota</taxon>
        <taxon>Fungi</taxon>
        <taxon>Fungi incertae sedis</taxon>
        <taxon>Zoopagomycota</taxon>
        <taxon>Entomophthoromycotina</taxon>
        <taxon>Entomophthoromycetes</taxon>
        <taxon>Entomophthorales</taxon>
        <taxon>Entomophthoraceae</taxon>
        <taxon>Entomophthora</taxon>
    </lineage>
</organism>
<dbReference type="EMBL" id="QTSX02002135">
    <property type="protein sequence ID" value="KAJ9078832.1"/>
    <property type="molecule type" value="Genomic_DNA"/>
</dbReference>
<evidence type="ECO:0000313" key="1">
    <source>
        <dbReference type="EMBL" id="KAJ9078832.1"/>
    </source>
</evidence>
<keyword evidence="2" id="KW-1185">Reference proteome</keyword>
<evidence type="ECO:0000313" key="2">
    <source>
        <dbReference type="Proteomes" id="UP001165960"/>
    </source>
</evidence>
<reference evidence="1" key="1">
    <citation type="submission" date="2022-04" db="EMBL/GenBank/DDBJ databases">
        <title>Genome of the entomopathogenic fungus Entomophthora muscae.</title>
        <authorList>
            <person name="Elya C."/>
            <person name="Lovett B.R."/>
            <person name="Lee E."/>
            <person name="Macias A.M."/>
            <person name="Hajek A.E."/>
            <person name="De Bivort B.L."/>
            <person name="Kasson M.T."/>
            <person name="De Fine Licht H.H."/>
            <person name="Stajich J.E."/>
        </authorList>
    </citation>
    <scope>NUCLEOTIDE SEQUENCE</scope>
    <source>
        <strain evidence="1">Berkeley</strain>
    </source>
</reference>
<proteinExistence type="predicted"/>